<organism evidence="2 3">
    <name type="scientific">Mobilicoccus caccae</name>
    <dbReference type="NCBI Taxonomy" id="1859295"/>
    <lineage>
        <taxon>Bacteria</taxon>
        <taxon>Bacillati</taxon>
        <taxon>Actinomycetota</taxon>
        <taxon>Actinomycetes</taxon>
        <taxon>Micrococcales</taxon>
        <taxon>Dermatophilaceae</taxon>
        <taxon>Mobilicoccus</taxon>
    </lineage>
</organism>
<keyword evidence="3" id="KW-1185">Reference proteome</keyword>
<reference evidence="3" key="1">
    <citation type="journal article" date="2019" name="Int. J. Syst. Evol. Microbiol.">
        <title>The Global Catalogue of Microorganisms (GCM) 10K type strain sequencing project: providing services to taxonomists for standard genome sequencing and annotation.</title>
        <authorList>
            <consortium name="The Broad Institute Genomics Platform"/>
            <consortium name="The Broad Institute Genome Sequencing Center for Infectious Disease"/>
            <person name="Wu L."/>
            <person name="Ma J."/>
        </authorList>
    </citation>
    <scope>NUCLEOTIDE SEQUENCE [LARGE SCALE GENOMIC DNA]</scope>
    <source>
        <strain evidence="3">NBRC 113072</strain>
    </source>
</reference>
<dbReference type="SUPFAM" id="SSF82171">
    <property type="entry name" value="DPP6 N-terminal domain-like"/>
    <property type="match status" value="1"/>
</dbReference>
<name>A0ABQ6IUH6_9MICO</name>
<proteinExistence type="predicted"/>
<keyword evidence="1" id="KW-0732">Signal</keyword>
<evidence type="ECO:0000313" key="3">
    <source>
        <dbReference type="Proteomes" id="UP001157126"/>
    </source>
</evidence>
<dbReference type="EMBL" id="BSUO01000001">
    <property type="protein sequence ID" value="GMA41588.1"/>
    <property type="molecule type" value="Genomic_DNA"/>
</dbReference>
<protein>
    <submittedName>
        <fullName evidence="2">Uncharacterized protein</fullName>
    </submittedName>
</protein>
<dbReference type="Proteomes" id="UP001157126">
    <property type="component" value="Unassembled WGS sequence"/>
</dbReference>
<evidence type="ECO:0000256" key="1">
    <source>
        <dbReference type="SAM" id="SignalP"/>
    </source>
</evidence>
<feature type="chain" id="PRO_5046226625" evidence="1">
    <location>
        <begin position="38"/>
        <end position="338"/>
    </location>
</feature>
<feature type="signal peptide" evidence="1">
    <location>
        <begin position="1"/>
        <end position="37"/>
    </location>
</feature>
<gene>
    <name evidence="2" type="ORF">GCM10025883_36330</name>
</gene>
<accession>A0ABQ6IUH6</accession>
<evidence type="ECO:0000313" key="2">
    <source>
        <dbReference type="EMBL" id="GMA41588.1"/>
    </source>
</evidence>
<sequence length="338" mass="35669">MGRMTRQIRGNSRRVAAAMFIVAATSSAGMITVPAAAAPSASPALVPQTTSASRQYVAVARSGSTQRLHLVDRVSGKVVRTLASARVDGNGEAFADADLAADGSVYAVVRTRSGGQYGWQLVRYSAGRSTTILPYVTSVEASPNGRQLAVTVVSPDGNRDGKGLEALRIVSPAGKVVRTLTSTAFPVDRRGNPQYETGGLRVQGWMNAGTLVVRTGCCSDSNVHLVRADVPRSPRTWPTFDGEEDAMALGAKGTSVLVARPWMTGDGRVTPFRRAGVEVAWLSAERPRGVVVQRLEGENVTTETAADALVKKYGATPLFVSAKKFPYRGSGKVVAAHV</sequence>
<comment type="caution">
    <text evidence="2">The sequence shown here is derived from an EMBL/GenBank/DDBJ whole genome shotgun (WGS) entry which is preliminary data.</text>
</comment>